<keyword evidence="2" id="KW-1185">Reference proteome</keyword>
<organism evidence="1 2">
    <name type="scientific">Mycena metata</name>
    <dbReference type="NCBI Taxonomy" id="1033252"/>
    <lineage>
        <taxon>Eukaryota</taxon>
        <taxon>Fungi</taxon>
        <taxon>Dikarya</taxon>
        <taxon>Basidiomycota</taxon>
        <taxon>Agaricomycotina</taxon>
        <taxon>Agaricomycetes</taxon>
        <taxon>Agaricomycetidae</taxon>
        <taxon>Agaricales</taxon>
        <taxon>Marasmiineae</taxon>
        <taxon>Mycenaceae</taxon>
        <taxon>Mycena</taxon>
    </lineage>
</organism>
<dbReference type="AlphaFoldDB" id="A0AAD7J6K6"/>
<reference evidence="1" key="1">
    <citation type="submission" date="2023-03" db="EMBL/GenBank/DDBJ databases">
        <title>Massive genome expansion in bonnet fungi (Mycena s.s.) driven by repeated elements and novel gene families across ecological guilds.</title>
        <authorList>
            <consortium name="Lawrence Berkeley National Laboratory"/>
            <person name="Harder C.B."/>
            <person name="Miyauchi S."/>
            <person name="Viragh M."/>
            <person name="Kuo A."/>
            <person name="Thoen E."/>
            <person name="Andreopoulos B."/>
            <person name="Lu D."/>
            <person name="Skrede I."/>
            <person name="Drula E."/>
            <person name="Henrissat B."/>
            <person name="Morin E."/>
            <person name="Kohler A."/>
            <person name="Barry K."/>
            <person name="LaButti K."/>
            <person name="Morin E."/>
            <person name="Salamov A."/>
            <person name="Lipzen A."/>
            <person name="Mereny Z."/>
            <person name="Hegedus B."/>
            <person name="Baldrian P."/>
            <person name="Stursova M."/>
            <person name="Weitz H."/>
            <person name="Taylor A."/>
            <person name="Grigoriev I.V."/>
            <person name="Nagy L.G."/>
            <person name="Martin F."/>
            <person name="Kauserud H."/>
        </authorList>
    </citation>
    <scope>NUCLEOTIDE SEQUENCE</scope>
    <source>
        <strain evidence="1">CBHHK182m</strain>
    </source>
</reference>
<evidence type="ECO:0000313" key="1">
    <source>
        <dbReference type="EMBL" id="KAJ7758059.1"/>
    </source>
</evidence>
<dbReference type="EMBL" id="JARKIB010000043">
    <property type="protein sequence ID" value="KAJ7758059.1"/>
    <property type="molecule type" value="Genomic_DNA"/>
</dbReference>
<protein>
    <submittedName>
        <fullName evidence="1">Uncharacterized protein</fullName>
    </submittedName>
</protein>
<proteinExistence type="predicted"/>
<comment type="caution">
    <text evidence="1">The sequence shown here is derived from an EMBL/GenBank/DDBJ whole genome shotgun (WGS) entry which is preliminary data.</text>
</comment>
<dbReference type="Proteomes" id="UP001215598">
    <property type="component" value="Unassembled WGS sequence"/>
</dbReference>
<gene>
    <name evidence="1" type="ORF">B0H16DRAFT_1314084</name>
</gene>
<accession>A0AAD7J6K6</accession>
<evidence type="ECO:0000313" key="2">
    <source>
        <dbReference type="Proteomes" id="UP001215598"/>
    </source>
</evidence>
<name>A0AAD7J6K6_9AGAR</name>
<sequence>MPSNAPAWLRGCVGVLQTEDLGCHFTALVAALVKLESAYGFDDTKYGAAIPAEHRPTEVTQWIRGGRDRTKKVPKIGNLVKYVKVWQTWWNSLQPEWRRRDGEGNLMAGGEVGYGAADAWGVLDTGGPNGWLSVVASLYFWGVCSGQSVEMKGRWDAAVQDVMWMLEGLTAAF</sequence>